<name>A0A4Z0W1G4_9GAMM</name>
<dbReference type="SUPFAM" id="SSF52833">
    <property type="entry name" value="Thioredoxin-like"/>
    <property type="match status" value="1"/>
</dbReference>
<sequence length="221" mass="23896">MRGAACGAATVSVEVYVDFVCPWCYIGHRRLERVRAGLPAGHLPKIIWRSYQLDPEASAVPAQTAAEAMRGWYPSAAEAEARIARIVSAGREEGLLLDLERAQLVNTFDAHRVSHLAMEMGLAEALHERIYRAYHTEGRNIADHQELTAIAGEAGMDRTSVEAMLASDRFGSAVRADTRRASARGINSVPSMALGNGEVHSVIQEDSALSDLLVNTPSCNG</sequence>
<dbReference type="PANTHER" id="PTHR13887">
    <property type="entry name" value="GLUTATHIONE S-TRANSFERASE KAPPA"/>
    <property type="match status" value="1"/>
</dbReference>
<dbReference type="CDD" id="cd03024">
    <property type="entry name" value="DsbA_FrnE"/>
    <property type="match status" value="1"/>
</dbReference>
<evidence type="ECO:0000259" key="1">
    <source>
        <dbReference type="Pfam" id="PF01323"/>
    </source>
</evidence>
<accession>A0A4Z0W1G4</accession>
<reference evidence="2 3" key="1">
    <citation type="submission" date="2019-04" db="EMBL/GenBank/DDBJ databases">
        <title>Natronospirillum operosus gen. nov., sp. nov., a haloalkaliphilic satellite isolated from decaying biomass of laboratory culture of cyanobacterium Geitlerinema sp. and proposal of Natronospirillaceae fam. nov. and Saccharospirillaceae fam. nov.</title>
        <authorList>
            <person name="Kevbrin V."/>
            <person name="Boltyanskaya Y."/>
            <person name="Koziaeva V."/>
            <person name="Grouzdev D.S."/>
            <person name="Park M."/>
            <person name="Cho J."/>
        </authorList>
    </citation>
    <scope>NUCLEOTIDE SEQUENCE [LARGE SCALE GENOMIC DNA]</scope>
    <source>
        <strain evidence="2 3">G-116</strain>
    </source>
</reference>
<dbReference type="Proteomes" id="UP000297475">
    <property type="component" value="Unassembled WGS sequence"/>
</dbReference>
<comment type="caution">
    <text evidence="2">The sequence shown here is derived from an EMBL/GenBank/DDBJ whole genome shotgun (WGS) entry which is preliminary data.</text>
</comment>
<evidence type="ECO:0000313" key="2">
    <source>
        <dbReference type="EMBL" id="TGG90263.1"/>
    </source>
</evidence>
<dbReference type="InterPro" id="IPR001853">
    <property type="entry name" value="DSBA-like_thioredoxin_dom"/>
</dbReference>
<keyword evidence="3" id="KW-1185">Reference proteome</keyword>
<dbReference type="Gene3D" id="3.40.30.10">
    <property type="entry name" value="Glutaredoxin"/>
    <property type="match status" value="1"/>
</dbReference>
<dbReference type="EMBL" id="SRMF01000015">
    <property type="protein sequence ID" value="TGG90263.1"/>
    <property type="molecule type" value="Genomic_DNA"/>
</dbReference>
<dbReference type="GO" id="GO:0016491">
    <property type="term" value="F:oxidoreductase activity"/>
    <property type="evidence" value="ECO:0007669"/>
    <property type="project" value="InterPro"/>
</dbReference>
<dbReference type="InterPro" id="IPR036249">
    <property type="entry name" value="Thioredoxin-like_sf"/>
</dbReference>
<feature type="domain" description="DSBA-like thioredoxin" evidence="1">
    <location>
        <begin position="13"/>
        <end position="198"/>
    </location>
</feature>
<proteinExistence type="predicted"/>
<dbReference type="AlphaFoldDB" id="A0A4Z0W1G4"/>
<organism evidence="2 3">
    <name type="scientific">Natronospirillum operosum</name>
    <dbReference type="NCBI Taxonomy" id="2759953"/>
    <lineage>
        <taxon>Bacteria</taxon>
        <taxon>Pseudomonadati</taxon>
        <taxon>Pseudomonadota</taxon>
        <taxon>Gammaproteobacteria</taxon>
        <taxon>Oceanospirillales</taxon>
        <taxon>Natronospirillaceae</taxon>
        <taxon>Natronospirillum</taxon>
    </lineage>
</organism>
<protein>
    <submittedName>
        <fullName evidence="2">DsbA family oxidoreductase</fullName>
    </submittedName>
</protein>
<dbReference type="PANTHER" id="PTHR13887:SF41">
    <property type="entry name" value="THIOREDOXIN SUPERFAMILY PROTEIN"/>
    <property type="match status" value="1"/>
</dbReference>
<gene>
    <name evidence="2" type="ORF">E4656_19245</name>
</gene>
<evidence type="ECO:0000313" key="3">
    <source>
        <dbReference type="Proteomes" id="UP000297475"/>
    </source>
</evidence>
<dbReference type="OrthoDB" id="9799122at2"/>
<dbReference type="Pfam" id="PF01323">
    <property type="entry name" value="DSBA"/>
    <property type="match status" value="1"/>
</dbReference>